<dbReference type="Proteomes" id="UP001240171">
    <property type="component" value="Unassembled WGS sequence"/>
</dbReference>
<dbReference type="SMART" id="SM00448">
    <property type="entry name" value="REC"/>
    <property type="match status" value="2"/>
</dbReference>
<keyword evidence="5" id="KW-0804">Transcription</keyword>
<name>A0ABT9CBU5_9BACL</name>
<feature type="domain" description="Response regulatory" evidence="9">
    <location>
        <begin position="132"/>
        <end position="248"/>
    </location>
</feature>
<feature type="domain" description="GGDEF" evidence="10">
    <location>
        <begin position="288"/>
        <end position="421"/>
    </location>
</feature>
<keyword evidence="3" id="KW-0805">Transcription regulation</keyword>
<dbReference type="PANTHER" id="PTHR48111">
    <property type="entry name" value="REGULATOR OF RPOS"/>
    <property type="match status" value="1"/>
</dbReference>
<dbReference type="PROSITE" id="PS50887">
    <property type="entry name" value="GGDEF"/>
    <property type="match status" value="1"/>
</dbReference>
<feature type="domain" description="Response regulatory" evidence="9">
    <location>
        <begin position="433"/>
        <end position="554"/>
    </location>
</feature>
<dbReference type="SMART" id="SM00267">
    <property type="entry name" value="GGDEF"/>
    <property type="match status" value="1"/>
</dbReference>
<dbReference type="InterPro" id="IPR008207">
    <property type="entry name" value="Sig_transdc_His_kin_Hpt_dom"/>
</dbReference>
<feature type="modified residue" description="Phosphohistidine" evidence="6">
    <location>
        <position position="36"/>
    </location>
</feature>
<evidence type="ECO:0000259" key="9">
    <source>
        <dbReference type="PROSITE" id="PS50110"/>
    </source>
</evidence>
<dbReference type="InterPro" id="IPR043128">
    <property type="entry name" value="Rev_trsase/Diguanyl_cyclase"/>
</dbReference>
<evidence type="ECO:0000256" key="5">
    <source>
        <dbReference type="ARBA" id="ARBA00023163"/>
    </source>
</evidence>
<protein>
    <submittedName>
        <fullName evidence="12">Response regulator</fullName>
    </submittedName>
</protein>
<keyword evidence="4" id="KW-0238">DNA-binding</keyword>
<evidence type="ECO:0000256" key="8">
    <source>
        <dbReference type="SAM" id="MobiDB-lite"/>
    </source>
</evidence>
<dbReference type="InterPro" id="IPR000160">
    <property type="entry name" value="GGDEF_dom"/>
</dbReference>
<dbReference type="PANTHER" id="PTHR48111:SF1">
    <property type="entry name" value="TWO-COMPONENT RESPONSE REGULATOR ORR33"/>
    <property type="match status" value="1"/>
</dbReference>
<feature type="modified residue" description="4-aspartylphosphate" evidence="7">
    <location>
        <position position="181"/>
    </location>
</feature>
<sequence length="559" mass="62883">MNKYQNMFMEQMETRINMLLQRLQGVKENELYLLLHSIKGTGGTMGMPRWSEEAVSALKQVDEGNPRLWSREETELLLQPFVHLLKTRTLKHGDSPAEPAAVVGRRPPAESEPGHERPFLQVGTPMKPGRSLVLLVDDDLGLLCLLKDTLEAQGMMVLATPSPDRAREWFYELKPDCVVLDIVLEQDSGFNILQDIREKCEQYLVPTLLMTGKSDRDTRLRSYRSGADDFIVKPFDPEEFAVRVERQISRRKRLTSMLLLDGLTGVYNATFFRQELERHLEESSLNSQPLTLAELNLDGFARINADYGFEEGDRVLQSFAAGIRGGLRRRDIWARDRSDRFLLLQPGLNEEEARACIQDMLDTFGARTFYAEGRKPYSLSVTAGIASVRTSMPADAALDEAHEALEAAKQGGGGYAAVYRTGAAAAKRSDKIRVAVIDDDGLMRSMLTKRLGDLAVYGLEVRSFESGEQFFEESWHREGTRCLVILDRMLPGMSGMDVLRRIRGDQATAKYTVMMLTGLGEKSAVAEALRAGTDDYVTKPFELQDLEARIERMLGELLL</sequence>
<dbReference type="Gene3D" id="3.30.70.270">
    <property type="match status" value="1"/>
</dbReference>
<evidence type="ECO:0000256" key="2">
    <source>
        <dbReference type="ARBA" id="ARBA00023012"/>
    </source>
</evidence>
<evidence type="ECO:0000256" key="6">
    <source>
        <dbReference type="PROSITE-ProRule" id="PRU00110"/>
    </source>
</evidence>
<dbReference type="Pfam" id="PF00072">
    <property type="entry name" value="Response_reg"/>
    <property type="match status" value="2"/>
</dbReference>
<dbReference type="RefSeq" id="WP_305023939.1">
    <property type="nucleotide sequence ID" value="NZ_JAUQTB010000004.1"/>
</dbReference>
<dbReference type="InterPro" id="IPR039420">
    <property type="entry name" value="WalR-like"/>
</dbReference>
<feature type="modified residue" description="4-aspartylphosphate" evidence="7">
    <location>
        <position position="487"/>
    </location>
</feature>
<dbReference type="Gene3D" id="3.40.50.2300">
    <property type="match status" value="2"/>
</dbReference>
<keyword evidence="13" id="KW-1185">Reference proteome</keyword>
<feature type="domain" description="HPt" evidence="11">
    <location>
        <begin position="1"/>
        <end position="91"/>
    </location>
</feature>
<dbReference type="SUPFAM" id="SSF55073">
    <property type="entry name" value="Nucleotide cyclase"/>
    <property type="match status" value="1"/>
</dbReference>
<accession>A0ABT9CBU5</accession>
<evidence type="ECO:0000313" key="13">
    <source>
        <dbReference type="Proteomes" id="UP001240171"/>
    </source>
</evidence>
<dbReference type="CDD" id="cd17574">
    <property type="entry name" value="REC_OmpR"/>
    <property type="match status" value="1"/>
</dbReference>
<dbReference type="InterPro" id="IPR036641">
    <property type="entry name" value="HPT_dom_sf"/>
</dbReference>
<dbReference type="InterPro" id="IPR011006">
    <property type="entry name" value="CheY-like_superfamily"/>
</dbReference>
<feature type="region of interest" description="Disordered" evidence="8">
    <location>
        <begin position="92"/>
        <end position="122"/>
    </location>
</feature>
<dbReference type="NCBIfam" id="TIGR00254">
    <property type="entry name" value="GGDEF"/>
    <property type="match status" value="1"/>
</dbReference>
<evidence type="ECO:0000259" key="10">
    <source>
        <dbReference type="PROSITE" id="PS50887"/>
    </source>
</evidence>
<comment type="caution">
    <text evidence="12">The sequence shown here is derived from an EMBL/GenBank/DDBJ whole genome shotgun (WGS) entry which is preliminary data.</text>
</comment>
<dbReference type="PROSITE" id="PS50110">
    <property type="entry name" value="RESPONSE_REGULATORY"/>
    <property type="match status" value="2"/>
</dbReference>
<evidence type="ECO:0000259" key="11">
    <source>
        <dbReference type="PROSITE" id="PS50894"/>
    </source>
</evidence>
<feature type="compositionally biased region" description="Basic and acidic residues" evidence="8">
    <location>
        <begin position="107"/>
        <end position="118"/>
    </location>
</feature>
<evidence type="ECO:0000256" key="3">
    <source>
        <dbReference type="ARBA" id="ARBA00023015"/>
    </source>
</evidence>
<evidence type="ECO:0000256" key="1">
    <source>
        <dbReference type="ARBA" id="ARBA00022553"/>
    </source>
</evidence>
<dbReference type="InterPro" id="IPR001789">
    <property type="entry name" value="Sig_transdc_resp-reg_receiver"/>
</dbReference>
<dbReference type="SUPFAM" id="SSF47226">
    <property type="entry name" value="Histidine-containing phosphotransfer domain, HPT domain"/>
    <property type="match status" value="1"/>
</dbReference>
<keyword evidence="2" id="KW-0902">Two-component regulatory system</keyword>
<dbReference type="CDD" id="cd01949">
    <property type="entry name" value="GGDEF"/>
    <property type="match status" value="1"/>
</dbReference>
<evidence type="ECO:0000256" key="4">
    <source>
        <dbReference type="ARBA" id="ARBA00023125"/>
    </source>
</evidence>
<dbReference type="EMBL" id="JAUQTB010000004">
    <property type="protein sequence ID" value="MDO7906738.1"/>
    <property type="molecule type" value="Genomic_DNA"/>
</dbReference>
<reference evidence="12 13" key="1">
    <citation type="submission" date="2023-07" db="EMBL/GenBank/DDBJ databases">
        <title>Paenibacillus sp. JX-17 nov. isolated from soil.</title>
        <authorList>
            <person name="Wan Y."/>
            <person name="Liu B."/>
        </authorList>
    </citation>
    <scope>NUCLEOTIDE SEQUENCE [LARGE SCALE GENOMIC DNA]</scope>
    <source>
        <strain evidence="12 13">JX-17</strain>
    </source>
</reference>
<organism evidence="12 13">
    <name type="scientific">Paenibacillus lacisoli</name>
    <dbReference type="NCBI Taxonomy" id="3064525"/>
    <lineage>
        <taxon>Bacteria</taxon>
        <taxon>Bacillati</taxon>
        <taxon>Bacillota</taxon>
        <taxon>Bacilli</taxon>
        <taxon>Bacillales</taxon>
        <taxon>Paenibacillaceae</taxon>
        <taxon>Paenibacillus</taxon>
    </lineage>
</organism>
<dbReference type="InterPro" id="IPR029787">
    <property type="entry name" value="Nucleotide_cyclase"/>
</dbReference>
<proteinExistence type="predicted"/>
<dbReference type="Pfam" id="PF00990">
    <property type="entry name" value="GGDEF"/>
    <property type="match status" value="1"/>
</dbReference>
<keyword evidence="1 7" id="KW-0597">Phosphoprotein</keyword>
<evidence type="ECO:0000256" key="7">
    <source>
        <dbReference type="PROSITE-ProRule" id="PRU00169"/>
    </source>
</evidence>
<dbReference type="SUPFAM" id="SSF52172">
    <property type="entry name" value="CheY-like"/>
    <property type="match status" value="2"/>
</dbReference>
<evidence type="ECO:0000313" key="12">
    <source>
        <dbReference type="EMBL" id="MDO7906738.1"/>
    </source>
</evidence>
<dbReference type="PROSITE" id="PS50894">
    <property type="entry name" value="HPT"/>
    <property type="match status" value="1"/>
</dbReference>
<dbReference type="CDD" id="cd00156">
    <property type="entry name" value="REC"/>
    <property type="match status" value="1"/>
</dbReference>
<gene>
    <name evidence="12" type="ORF">Q5741_09915</name>
</gene>